<dbReference type="EMBL" id="BARW01015482">
    <property type="protein sequence ID" value="GAI95283.1"/>
    <property type="molecule type" value="Genomic_DNA"/>
</dbReference>
<reference evidence="1" key="1">
    <citation type="journal article" date="2014" name="Front. Microbiol.">
        <title>High frequency of phylogenetically diverse reductive dehalogenase-homologous genes in deep subseafloor sedimentary metagenomes.</title>
        <authorList>
            <person name="Kawai M."/>
            <person name="Futagami T."/>
            <person name="Toyoda A."/>
            <person name="Takaki Y."/>
            <person name="Nishi S."/>
            <person name="Hori S."/>
            <person name="Arai W."/>
            <person name="Tsubouchi T."/>
            <person name="Morono Y."/>
            <person name="Uchiyama I."/>
            <person name="Ito T."/>
            <person name="Fujiyama A."/>
            <person name="Inagaki F."/>
            <person name="Takami H."/>
        </authorList>
    </citation>
    <scope>NUCLEOTIDE SEQUENCE</scope>
    <source>
        <strain evidence="1">Expedition CK06-06</strain>
    </source>
</reference>
<name>X1SQR5_9ZZZZ</name>
<comment type="caution">
    <text evidence="1">The sequence shown here is derived from an EMBL/GenBank/DDBJ whole genome shotgun (WGS) entry which is preliminary data.</text>
</comment>
<dbReference type="PANTHER" id="PTHR42827">
    <property type="entry name" value="IRON-SULFUR CLUSTER-BINDING PROTEIN-RELATED"/>
    <property type="match status" value="1"/>
</dbReference>
<protein>
    <submittedName>
        <fullName evidence="1">Uncharacterized protein</fullName>
    </submittedName>
</protein>
<sequence>MYLVTPYLSKSYNQLRSLAQKLGINFFGMADIRRIKQGFYLPTSKTKGLNYGIVLGKPLSRYVLNTLKKGPNRIYLRHYLGVNRVLDKVAYQLARFIAQQGYRALVIPASRIINPVRKPVDNGETNNHSSHHDIRELSNGVNRQRLIGEVSHRQLGYLAGLGWIGGAVS</sequence>
<accession>X1SQR5</accession>
<organism evidence="1">
    <name type="scientific">marine sediment metagenome</name>
    <dbReference type="NCBI Taxonomy" id="412755"/>
    <lineage>
        <taxon>unclassified sequences</taxon>
        <taxon>metagenomes</taxon>
        <taxon>ecological metagenomes</taxon>
    </lineage>
</organism>
<gene>
    <name evidence="1" type="ORF">S12H4_27161</name>
</gene>
<dbReference type="PANTHER" id="PTHR42827:SF1">
    <property type="entry name" value="IRON-SULFUR CLUSTER-BINDING PROTEIN"/>
    <property type="match status" value="1"/>
</dbReference>
<evidence type="ECO:0000313" key="1">
    <source>
        <dbReference type="EMBL" id="GAI95283.1"/>
    </source>
</evidence>
<proteinExistence type="predicted"/>
<dbReference type="AlphaFoldDB" id="X1SQR5"/>